<accession>A0ABU2UX03</accession>
<dbReference type="Proteomes" id="UP001180489">
    <property type="component" value="Unassembled WGS sequence"/>
</dbReference>
<name>A0ABU2UX03_9ACTN</name>
<gene>
    <name evidence="2" type="ORF">RM863_34840</name>
</gene>
<comment type="caution">
    <text evidence="2">The sequence shown here is derived from an EMBL/GenBank/DDBJ whole genome shotgun (WGS) entry which is preliminary data.</text>
</comment>
<evidence type="ECO:0000256" key="1">
    <source>
        <dbReference type="SAM" id="MobiDB-lite"/>
    </source>
</evidence>
<feature type="region of interest" description="Disordered" evidence="1">
    <location>
        <begin position="29"/>
        <end position="57"/>
    </location>
</feature>
<dbReference type="EMBL" id="JAVRFF010000059">
    <property type="protein sequence ID" value="MDT0477312.1"/>
    <property type="molecule type" value="Genomic_DNA"/>
</dbReference>
<keyword evidence="3" id="KW-1185">Reference proteome</keyword>
<reference evidence="2" key="1">
    <citation type="submission" date="2024-05" db="EMBL/GenBank/DDBJ databases">
        <title>30 novel species of actinomycetes from the DSMZ collection.</title>
        <authorList>
            <person name="Nouioui I."/>
        </authorList>
    </citation>
    <scope>NUCLEOTIDE SEQUENCE</scope>
    <source>
        <strain evidence="2">DSM 41014</strain>
    </source>
</reference>
<evidence type="ECO:0000313" key="3">
    <source>
        <dbReference type="Proteomes" id="UP001180489"/>
    </source>
</evidence>
<protein>
    <submittedName>
        <fullName evidence="2">Uncharacterized protein</fullName>
    </submittedName>
</protein>
<proteinExistence type="predicted"/>
<sequence>MPASILGEVGGFLEAALTRSTVPRASCPSRGFGQVARMPGDDGGISSVCTARGHSRS</sequence>
<dbReference type="RefSeq" id="WP_164784981.1">
    <property type="nucleotide sequence ID" value="NZ_JAVRFF010000059.1"/>
</dbReference>
<organism evidence="2 3">
    <name type="scientific">Streptomyces hintoniae</name>
    <dbReference type="NCBI Taxonomy" id="3075521"/>
    <lineage>
        <taxon>Bacteria</taxon>
        <taxon>Bacillati</taxon>
        <taxon>Actinomycetota</taxon>
        <taxon>Actinomycetes</taxon>
        <taxon>Kitasatosporales</taxon>
        <taxon>Streptomycetaceae</taxon>
        <taxon>Streptomyces</taxon>
    </lineage>
</organism>
<evidence type="ECO:0000313" key="2">
    <source>
        <dbReference type="EMBL" id="MDT0477312.1"/>
    </source>
</evidence>